<feature type="transmembrane region" description="Helical" evidence="7">
    <location>
        <begin position="284"/>
        <end position="301"/>
    </location>
</feature>
<feature type="region of interest" description="Disordered" evidence="6">
    <location>
        <begin position="1"/>
        <end position="25"/>
    </location>
</feature>
<accession>A0A6G4WTA0</accession>
<evidence type="ECO:0000256" key="2">
    <source>
        <dbReference type="ARBA" id="ARBA00022475"/>
    </source>
</evidence>
<evidence type="ECO:0000313" key="8">
    <source>
        <dbReference type="EMBL" id="NGO68435.1"/>
    </source>
</evidence>
<feature type="transmembrane region" description="Helical" evidence="7">
    <location>
        <begin position="142"/>
        <end position="160"/>
    </location>
</feature>
<evidence type="ECO:0000256" key="5">
    <source>
        <dbReference type="ARBA" id="ARBA00023136"/>
    </source>
</evidence>
<keyword evidence="9" id="KW-1185">Reference proteome</keyword>
<feature type="transmembrane region" description="Helical" evidence="7">
    <location>
        <begin position="228"/>
        <end position="249"/>
    </location>
</feature>
<evidence type="ECO:0000256" key="4">
    <source>
        <dbReference type="ARBA" id="ARBA00022989"/>
    </source>
</evidence>
<dbReference type="AlphaFoldDB" id="A0A6G4WTA0"/>
<dbReference type="InterPro" id="IPR043428">
    <property type="entry name" value="LivM-like"/>
</dbReference>
<comment type="caution">
    <text evidence="8">The sequence shown here is derived from an EMBL/GenBank/DDBJ whole genome shotgun (WGS) entry which is preliminary data.</text>
</comment>
<gene>
    <name evidence="8" type="ORF">G5C65_08720</name>
</gene>
<protein>
    <submittedName>
        <fullName evidence="8">Branched-chain amino acid ABC transporter permease</fullName>
    </submittedName>
</protein>
<feature type="transmembrane region" description="Helical" evidence="7">
    <location>
        <begin position="370"/>
        <end position="388"/>
    </location>
</feature>
<feature type="transmembrane region" description="Helical" evidence="7">
    <location>
        <begin position="77"/>
        <end position="99"/>
    </location>
</feature>
<feature type="transmembrane region" description="Helical" evidence="7">
    <location>
        <begin position="525"/>
        <end position="552"/>
    </location>
</feature>
<reference evidence="8 9" key="1">
    <citation type="submission" date="2020-02" db="EMBL/GenBank/DDBJ databases">
        <title>Whole-genome analyses of novel actinobacteria.</title>
        <authorList>
            <person name="Sahin N."/>
            <person name="Tatar D."/>
        </authorList>
    </citation>
    <scope>NUCLEOTIDE SEQUENCE [LARGE SCALE GENOMIC DNA]</scope>
    <source>
        <strain evidence="8 9">SB3404</strain>
    </source>
</reference>
<sequence length="613" mass="63907">MTTTDPDTPGTAHAPRATAQGAPLPLRSDPPSNLLLARILIGLGAVVAFVSTLFPWTWTSAFPGDLTIAMYPGGLQILTIVGAALTAAFLLAGAGVRGLRWLTPGGRHSAVLLAALGTLAVTWYTAGAIAEDLGGLANFEPGMWIGIAGSLLAVVGALALPADVPAEPDPLTGRAPHIGHRLRAALAAPAPRQPGSALPGWAEILVICAACGIGLYVFAYGIEAEDGPPFIGFLVVAAFLTPAVGRAGLGRRLSVLAGRHRTVTLLAAFAAALLFPITQSNETYTNIAVSVLIFATVALGLNMVVGLAGILDLGYVAFLGVGAYTAAIVSGAPTSPFDVHLPFWAAVLLGAAVALVFGLVIGFPSLRLHGDYLAIVTLGFGEIFRISVQNLDGDSGPNITNGAKTIPNIPDLELFGFNLGEEHSILGFDLGRFANYYLLMLLFTAIVVAIFRRSNNSRIGRAWIAIREDETAARAMGVNAFRFKLMAFALGATLAGMAGTVLAHVEYSVNPEAYKFVHTAPPNSAFLLIAVILGGMGTVSGPLIGAALLYLIPAKLQFMADYQLLLFGVALVLLMRFRPEGLIADRRKKLEFHETGQLDVPPNGAAGLSKTEA</sequence>
<feature type="transmembrane region" description="Helical" evidence="7">
    <location>
        <begin position="201"/>
        <end position="222"/>
    </location>
</feature>
<evidence type="ECO:0000256" key="6">
    <source>
        <dbReference type="SAM" id="MobiDB-lite"/>
    </source>
</evidence>
<evidence type="ECO:0000256" key="7">
    <source>
        <dbReference type="SAM" id="Phobius"/>
    </source>
</evidence>
<feature type="transmembrane region" description="Helical" evidence="7">
    <location>
        <begin position="313"/>
        <end position="331"/>
    </location>
</feature>
<evidence type="ECO:0000256" key="3">
    <source>
        <dbReference type="ARBA" id="ARBA00022692"/>
    </source>
</evidence>
<dbReference type="RefSeq" id="WP_165298133.1">
    <property type="nucleotide sequence ID" value="NZ_JAAKZZ010000059.1"/>
</dbReference>
<dbReference type="GO" id="GO:0005886">
    <property type="term" value="C:plasma membrane"/>
    <property type="evidence" value="ECO:0007669"/>
    <property type="project" value="UniProtKB-SubCell"/>
</dbReference>
<feature type="transmembrane region" description="Helical" evidence="7">
    <location>
        <begin position="485"/>
        <end position="505"/>
    </location>
</feature>
<keyword evidence="3 7" id="KW-0812">Transmembrane</keyword>
<organism evidence="8 9">
    <name type="scientific">Streptomyces boncukensis</name>
    <dbReference type="NCBI Taxonomy" id="2711219"/>
    <lineage>
        <taxon>Bacteria</taxon>
        <taxon>Bacillati</taxon>
        <taxon>Actinomycetota</taxon>
        <taxon>Actinomycetes</taxon>
        <taxon>Kitasatosporales</taxon>
        <taxon>Streptomycetaceae</taxon>
        <taxon>Streptomyces</taxon>
    </lineage>
</organism>
<dbReference type="CDD" id="cd06581">
    <property type="entry name" value="TM_PBP1_LivM_like"/>
    <property type="match status" value="1"/>
</dbReference>
<evidence type="ECO:0000313" key="9">
    <source>
        <dbReference type="Proteomes" id="UP000477722"/>
    </source>
</evidence>
<feature type="transmembrane region" description="Helical" evidence="7">
    <location>
        <begin position="35"/>
        <end position="57"/>
    </location>
</feature>
<dbReference type="InterPro" id="IPR001851">
    <property type="entry name" value="ABC_transp_permease"/>
</dbReference>
<dbReference type="PANTHER" id="PTHR30482:SF10">
    <property type="entry name" value="HIGH-AFFINITY BRANCHED-CHAIN AMINO ACID TRANSPORT PROTEIN BRAE"/>
    <property type="match status" value="1"/>
</dbReference>
<comment type="subcellular location">
    <subcellularLocation>
        <location evidence="1">Cell membrane</location>
        <topology evidence="1">Multi-pass membrane protein</topology>
    </subcellularLocation>
</comment>
<feature type="transmembrane region" description="Helical" evidence="7">
    <location>
        <begin position="111"/>
        <end position="130"/>
    </location>
</feature>
<dbReference type="PANTHER" id="PTHR30482">
    <property type="entry name" value="HIGH-AFFINITY BRANCHED-CHAIN AMINO ACID TRANSPORT SYSTEM PERMEASE"/>
    <property type="match status" value="1"/>
</dbReference>
<proteinExistence type="predicted"/>
<feature type="transmembrane region" description="Helical" evidence="7">
    <location>
        <begin position="343"/>
        <end position="363"/>
    </location>
</feature>
<keyword evidence="5 7" id="KW-0472">Membrane</keyword>
<dbReference type="EMBL" id="JAAKZZ010000059">
    <property type="protein sequence ID" value="NGO68435.1"/>
    <property type="molecule type" value="Genomic_DNA"/>
</dbReference>
<evidence type="ECO:0000256" key="1">
    <source>
        <dbReference type="ARBA" id="ARBA00004651"/>
    </source>
</evidence>
<keyword evidence="2" id="KW-1003">Cell membrane</keyword>
<name>A0A6G4WTA0_9ACTN</name>
<keyword evidence="4 7" id="KW-1133">Transmembrane helix</keyword>
<dbReference type="GO" id="GO:0015658">
    <property type="term" value="F:branched-chain amino acid transmembrane transporter activity"/>
    <property type="evidence" value="ECO:0007669"/>
    <property type="project" value="InterPro"/>
</dbReference>
<dbReference type="Pfam" id="PF02653">
    <property type="entry name" value="BPD_transp_2"/>
    <property type="match status" value="1"/>
</dbReference>
<feature type="transmembrane region" description="Helical" evidence="7">
    <location>
        <begin position="433"/>
        <end position="451"/>
    </location>
</feature>
<dbReference type="Proteomes" id="UP000477722">
    <property type="component" value="Unassembled WGS sequence"/>
</dbReference>
<feature type="transmembrane region" description="Helical" evidence="7">
    <location>
        <begin position="261"/>
        <end position="278"/>
    </location>
</feature>